<proteinExistence type="predicted"/>
<dbReference type="Proteomes" id="UP000178425">
    <property type="component" value="Unassembled WGS sequence"/>
</dbReference>
<organism evidence="1 2">
    <name type="scientific">Candidatus Giovannonibacteria bacterium RIFCSPHIGHO2_02_43_13</name>
    <dbReference type="NCBI Taxonomy" id="1798330"/>
    <lineage>
        <taxon>Bacteria</taxon>
        <taxon>Candidatus Giovannoniibacteriota</taxon>
    </lineage>
</organism>
<dbReference type="AlphaFoldDB" id="A0A1F5WQ07"/>
<gene>
    <name evidence="1" type="ORF">A2W54_04320</name>
</gene>
<evidence type="ECO:0000313" key="2">
    <source>
        <dbReference type="Proteomes" id="UP000178425"/>
    </source>
</evidence>
<evidence type="ECO:0000313" key="1">
    <source>
        <dbReference type="EMBL" id="OGF77710.1"/>
    </source>
</evidence>
<sequence>MAREKVEIFHEHFTYTDEKENARYGVQQQYNKWMEDNGGKINVIDRQFHSSPGNVDITLYYSKKESEKTKKRDK</sequence>
<dbReference type="EMBL" id="MFHI01000036">
    <property type="protein sequence ID" value="OGF77710.1"/>
    <property type="molecule type" value="Genomic_DNA"/>
</dbReference>
<name>A0A1F5WQ07_9BACT</name>
<evidence type="ECO:0008006" key="3">
    <source>
        <dbReference type="Google" id="ProtNLM"/>
    </source>
</evidence>
<protein>
    <recommendedName>
        <fullName evidence="3">GyrI-like small molecule binding domain-containing protein</fullName>
    </recommendedName>
</protein>
<accession>A0A1F5WQ07</accession>
<reference evidence="1 2" key="1">
    <citation type="journal article" date="2016" name="Nat. Commun.">
        <title>Thousands of microbial genomes shed light on interconnected biogeochemical processes in an aquifer system.</title>
        <authorList>
            <person name="Anantharaman K."/>
            <person name="Brown C.T."/>
            <person name="Hug L.A."/>
            <person name="Sharon I."/>
            <person name="Castelle C.J."/>
            <person name="Probst A.J."/>
            <person name="Thomas B.C."/>
            <person name="Singh A."/>
            <person name="Wilkins M.J."/>
            <person name="Karaoz U."/>
            <person name="Brodie E.L."/>
            <person name="Williams K.H."/>
            <person name="Hubbard S.S."/>
            <person name="Banfield J.F."/>
        </authorList>
    </citation>
    <scope>NUCLEOTIDE SEQUENCE [LARGE SCALE GENOMIC DNA]</scope>
</reference>
<comment type="caution">
    <text evidence="1">The sequence shown here is derived from an EMBL/GenBank/DDBJ whole genome shotgun (WGS) entry which is preliminary data.</text>
</comment>